<keyword evidence="4" id="KW-0808">Transferase</keyword>
<dbReference type="Gene3D" id="2.10.70.100">
    <property type="match status" value="1"/>
</dbReference>
<dbReference type="InterPro" id="IPR036097">
    <property type="entry name" value="HisK_dim/P_sf"/>
</dbReference>
<evidence type="ECO:0000259" key="7">
    <source>
        <dbReference type="PROSITE" id="PS50112"/>
    </source>
</evidence>
<dbReference type="SUPFAM" id="SSF47384">
    <property type="entry name" value="Homodimeric domain of signal transducing histidine kinase"/>
    <property type="match status" value="1"/>
</dbReference>
<feature type="domain" description="PAC" evidence="8">
    <location>
        <begin position="214"/>
        <end position="266"/>
    </location>
</feature>
<dbReference type="InterPro" id="IPR036890">
    <property type="entry name" value="HATPase_C_sf"/>
</dbReference>
<evidence type="ECO:0000259" key="8">
    <source>
        <dbReference type="PROSITE" id="PS50113"/>
    </source>
</evidence>
<keyword evidence="3" id="KW-0597">Phosphoprotein</keyword>
<proteinExistence type="predicted"/>
<dbReference type="InterPro" id="IPR003594">
    <property type="entry name" value="HATPase_dom"/>
</dbReference>
<feature type="domain" description="PAC" evidence="8">
    <location>
        <begin position="473"/>
        <end position="526"/>
    </location>
</feature>
<comment type="caution">
    <text evidence="9">The sequence shown here is derived from an EMBL/GenBank/DDBJ whole genome shotgun (WGS) entry which is preliminary data.</text>
</comment>
<dbReference type="InterPro" id="IPR000700">
    <property type="entry name" value="PAS-assoc_C"/>
</dbReference>
<dbReference type="InterPro" id="IPR035965">
    <property type="entry name" value="PAS-like_dom_sf"/>
</dbReference>
<dbReference type="GO" id="GO:0000155">
    <property type="term" value="F:phosphorelay sensor kinase activity"/>
    <property type="evidence" value="ECO:0007669"/>
    <property type="project" value="InterPro"/>
</dbReference>
<dbReference type="PROSITE" id="PS50109">
    <property type="entry name" value="HIS_KIN"/>
    <property type="match status" value="1"/>
</dbReference>
<dbReference type="SUPFAM" id="SSF55874">
    <property type="entry name" value="ATPase domain of HSP90 chaperone/DNA topoisomerase II/histidine kinase"/>
    <property type="match status" value="1"/>
</dbReference>
<dbReference type="InterPro" id="IPR052162">
    <property type="entry name" value="Sensor_kinase/Photoreceptor"/>
</dbReference>
<dbReference type="Pfam" id="PF08447">
    <property type="entry name" value="PAS_3"/>
    <property type="match status" value="3"/>
</dbReference>
<accession>A0AAE3QK42</accession>
<dbReference type="SMART" id="SM00091">
    <property type="entry name" value="PAS"/>
    <property type="match status" value="6"/>
</dbReference>
<protein>
    <recommendedName>
        <fullName evidence="2">histidine kinase</fullName>
        <ecNumber evidence="2">2.7.13.3</ecNumber>
    </recommendedName>
</protein>
<sequence>MNFDRLEEHTLQEIQRYQKALELAGVGMWEVDTIEQKVYLDKRSKECYGFSEDEQVSYHTLLKYIHPGDLERVTEVISQASQTTQDHPLDMHFRTLSYANTLRWVHVKGNVYAGDLIKGSRFGGIITDVSEQIELREQFTKQGLRAEQALEGASAGWFTLERNSDKIDYSATIARIMTGSEQIVSRSILIEHIHPEDLPLWNLAYEQAAITGKLHYQIRFVWDDGSVHWIRVMGTYGYDEEGEPYLFSGIAQETTQEVESRLELKVSEERFRSVVEQAPMGIGLLRGREMRIEIVNDKLVELWGKDDSILGMPLQQALPELEGQPFMTLLEQVYDTGKPVTGRGIVANLQRNGRLEEAYFDFAYTPLRYADGTISGVMVLGTEVTTQVLSQKAIEASEAKFRSLIEETPFATALYRGEELIIDVANPAMIKLWGKDESVHGMRLADALPELESQPFLDILAQIYKTGEVYHAREMRADLVVGGKLNSFYFNFTYKPLRDEKGQVYAILNMAIDVTNEVLYRKSLEESELFSKSIIFNSPVAKMVVTGQQMIIHTVNENMLQMIGRDESIIGQPFMDVMHELEATPLFNRLQHVYTTGQTFHEPEEKFELLRFGKPYTGYYQYTYKALSNVEGQIYGIIIAAIEVTNLVVARKKVEEAEALMRGAIELAQLGTWTYDPATNRTTYSDRLREWFGILPEEEDLDDVYPVLSDADQERIRTAMAWALNPESGGVYNEEYEMTNRTTGQKYIIHAQARTFFDEQGKPVKMFGTAQDVTERRSAQLVLEQQVHKRTEELAKTNQELFEANQLLVRSNDNLEKFAYIASHDLQEPLRKIQSFGDMLKKQYGVGLGEGLPLLERMQAASKRMSVLIHDLLAFSKISNQKDRTESVSLNQVLDTVLNELEFRIQETQATIQIAPLPVVQGDATQLGQLFLNLFSNALKFSKAGIAPVIKVEYALMAAADLPASLRIPHHSSFYHRIEVKDNGIGFEQEYAERIFQIFQRLHSRVEYAGTGIGLAICEKVVANHKGAIQATSTLGQGAVFTVFLPVS</sequence>
<dbReference type="NCBIfam" id="TIGR00229">
    <property type="entry name" value="sensory_box"/>
    <property type="match status" value="2"/>
</dbReference>
<name>A0AAE3QK42_9BACT</name>
<dbReference type="Pfam" id="PF02518">
    <property type="entry name" value="HATPase_c"/>
    <property type="match status" value="1"/>
</dbReference>
<dbReference type="InterPro" id="IPR013656">
    <property type="entry name" value="PAS_4"/>
</dbReference>
<comment type="catalytic activity">
    <reaction evidence="1">
        <text>ATP + protein L-histidine = ADP + protein N-phospho-L-histidine.</text>
        <dbReference type="EC" id="2.7.13.3"/>
    </reaction>
</comment>
<dbReference type="InterPro" id="IPR000014">
    <property type="entry name" value="PAS"/>
</dbReference>
<dbReference type="Gene3D" id="1.10.287.130">
    <property type="match status" value="1"/>
</dbReference>
<dbReference type="InterPro" id="IPR001610">
    <property type="entry name" value="PAC"/>
</dbReference>
<dbReference type="SMART" id="SM00086">
    <property type="entry name" value="PAC"/>
    <property type="match status" value="5"/>
</dbReference>
<dbReference type="PANTHER" id="PTHR43304">
    <property type="entry name" value="PHYTOCHROME-LIKE PROTEIN CPH1"/>
    <property type="match status" value="1"/>
</dbReference>
<dbReference type="InterPro" id="IPR003661">
    <property type="entry name" value="HisK_dim/P_dom"/>
</dbReference>
<dbReference type="Gene3D" id="3.30.565.10">
    <property type="entry name" value="Histidine kinase-like ATPase, C-terminal domain"/>
    <property type="match status" value="1"/>
</dbReference>
<dbReference type="PANTHER" id="PTHR43304:SF1">
    <property type="entry name" value="PAC DOMAIN-CONTAINING PROTEIN"/>
    <property type="match status" value="1"/>
</dbReference>
<evidence type="ECO:0000256" key="1">
    <source>
        <dbReference type="ARBA" id="ARBA00000085"/>
    </source>
</evidence>
<feature type="domain" description="PAC" evidence="8">
    <location>
        <begin position="732"/>
        <end position="785"/>
    </location>
</feature>
<reference evidence="9" key="1">
    <citation type="submission" date="2023-05" db="EMBL/GenBank/DDBJ databases">
        <authorList>
            <person name="Zhang X."/>
        </authorList>
    </citation>
    <scope>NUCLEOTIDE SEQUENCE</scope>
    <source>
        <strain evidence="9">YF14B1</strain>
    </source>
</reference>
<dbReference type="PRINTS" id="PR00344">
    <property type="entry name" value="BCTRLSENSOR"/>
</dbReference>
<dbReference type="SUPFAM" id="SSF55785">
    <property type="entry name" value="PYP-like sensor domain (PAS domain)"/>
    <property type="match status" value="6"/>
</dbReference>
<dbReference type="AlphaFoldDB" id="A0AAE3QK42"/>
<dbReference type="Pfam" id="PF08448">
    <property type="entry name" value="PAS_4"/>
    <property type="match status" value="2"/>
</dbReference>
<evidence type="ECO:0000256" key="5">
    <source>
        <dbReference type="ARBA" id="ARBA00022777"/>
    </source>
</evidence>
<dbReference type="CDD" id="cd00082">
    <property type="entry name" value="HisKA"/>
    <property type="match status" value="1"/>
</dbReference>
<dbReference type="InterPro" id="IPR004358">
    <property type="entry name" value="Sig_transdc_His_kin-like_C"/>
</dbReference>
<evidence type="ECO:0000313" key="9">
    <source>
        <dbReference type="EMBL" id="MDJ1480852.1"/>
    </source>
</evidence>
<feature type="domain" description="PAS" evidence="7">
    <location>
        <begin position="13"/>
        <end position="84"/>
    </location>
</feature>
<dbReference type="EMBL" id="JASJOS010000004">
    <property type="protein sequence ID" value="MDJ1480852.1"/>
    <property type="molecule type" value="Genomic_DNA"/>
</dbReference>
<evidence type="ECO:0000256" key="3">
    <source>
        <dbReference type="ARBA" id="ARBA00022553"/>
    </source>
</evidence>
<dbReference type="InterPro" id="IPR013655">
    <property type="entry name" value="PAS_fold_3"/>
</dbReference>
<dbReference type="EC" id="2.7.13.3" evidence="2"/>
<dbReference type="InterPro" id="IPR005467">
    <property type="entry name" value="His_kinase_dom"/>
</dbReference>
<keyword evidence="5" id="KW-0418">Kinase</keyword>
<feature type="domain" description="Histidine kinase" evidence="6">
    <location>
        <begin position="821"/>
        <end position="1048"/>
    </location>
</feature>
<gene>
    <name evidence="9" type="ORF">QNI16_10190</name>
</gene>
<dbReference type="FunFam" id="3.30.565.10:FF:000006">
    <property type="entry name" value="Sensor histidine kinase WalK"/>
    <property type="match status" value="1"/>
</dbReference>
<dbReference type="PROSITE" id="PS50113">
    <property type="entry name" value="PAC"/>
    <property type="match status" value="3"/>
</dbReference>
<organism evidence="9 10">
    <name type="scientific">Xanthocytophaga flava</name>
    <dbReference type="NCBI Taxonomy" id="3048013"/>
    <lineage>
        <taxon>Bacteria</taxon>
        <taxon>Pseudomonadati</taxon>
        <taxon>Bacteroidota</taxon>
        <taxon>Cytophagia</taxon>
        <taxon>Cytophagales</taxon>
        <taxon>Rhodocytophagaceae</taxon>
        <taxon>Xanthocytophaga</taxon>
    </lineage>
</organism>
<dbReference type="SMART" id="SM00388">
    <property type="entry name" value="HisKA"/>
    <property type="match status" value="1"/>
</dbReference>
<dbReference type="Gene3D" id="3.30.450.20">
    <property type="entry name" value="PAS domain"/>
    <property type="match status" value="6"/>
</dbReference>
<evidence type="ECO:0000256" key="2">
    <source>
        <dbReference type="ARBA" id="ARBA00012438"/>
    </source>
</evidence>
<dbReference type="Pfam" id="PF13426">
    <property type="entry name" value="PAS_9"/>
    <property type="match status" value="1"/>
</dbReference>
<evidence type="ECO:0000259" key="6">
    <source>
        <dbReference type="PROSITE" id="PS50109"/>
    </source>
</evidence>
<dbReference type="PROSITE" id="PS50112">
    <property type="entry name" value="PAS"/>
    <property type="match status" value="1"/>
</dbReference>
<dbReference type="SMART" id="SM00387">
    <property type="entry name" value="HATPase_c"/>
    <property type="match status" value="1"/>
</dbReference>
<dbReference type="RefSeq" id="WP_313977875.1">
    <property type="nucleotide sequence ID" value="NZ_JASJOS010000004.1"/>
</dbReference>
<dbReference type="Pfam" id="PF00512">
    <property type="entry name" value="HisKA"/>
    <property type="match status" value="1"/>
</dbReference>
<evidence type="ECO:0000313" key="10">
    <source>
        <dbReference type="Proteomes" id="UP001241110"/>
    </source>
</evidence>
<evidence type="ECO:0000256" key="4">
    <source>
        <dbReference type="ARBA" id="ARBA00022679"/>
    </source>
</evidence>
<dbReference type="Proteomes" id="UP001241110">
    <property type="component" value="Unassembled WGS sequence"/>
</dbReference>